<dbReference type="PANTHER" id="PTHR10098">
    <property type="entry name" value="RAPSYN-RELATED"/>
    <property type="match status" value="1"/>
</dbReference>
<evidence type="ECO:0000256" key="2">
    <source>
        <dbReference type="SAM" id="SignalP"/>
    </source>
</evidence>
<feature type="repeat" description="TPR" evidence="1">
    <location>
        <begin position="193"/>
        <end position="226"/>
    </location>
</feature>
<dbReference type="InterPro" id="IPR019734">
    <property type="entry name" value="TPR_rpt"/>
</dbReference>
<dbReference type="RefSeq" id="WP_002693164.1">
    <property type="nucleotide sequence ID" value="NZ_AAWS01000002.1"/>
</dbReference>
<dbReference type="OrthoDB" id="1489296at2"/>
<reference evidence="4 5" key="1">
    <citation type="submission" date="2007-01" db="EMBL/GenBank/DDBJ databases">
        <authorList>
            <person name="Haygood M."/>
            <person name="Podell S."/>
            <person name="Anderson C."/>
            <person name="Hopkinson B."/>
            <person name="Roe K."/>
            <person name="Barbeau K."/>
            <person name="Gaasterland T."/>
            <person name="Ferriera S."/>
            <person name="Johnson J."/>
            <person name="Kravitz S."/>
            <person name="Beeson K."/>
            <person name="Sutton G."/>
            <person name="Rogers Y.-H."/>
            <person name="Friedman R."/>
            <person name="Frazier M."/>
            <person name="Venter J.C."/>
        </authorList>
    </citation>
    <scope>NUCLEOTIDE SEQUENCE [LARGE SCALE GENOMIC DNA]</scope>
    <source>
        <strain evidence="4 5">ATCC 23134</strain>
    </source>
</reference>
<protein>
    <submittedName>
        <fullName evidence="4">Tetratricopeptide repeat domain protein</fullName>
    </submittedName>
</protein>
<evidence type="ECO:0000313" key="4">
    <source>
        <dbReference type="EMBL" id="EAY31510.1"/>
    </source>
</evidence>
<comment type="caution">
    <text evidence="4">The sequence shown here is derived from an EMBL/GenBank/DDBJ whole genome shotgun (WGS) entry which is preliminary data.</text>
</comment>
<sequence length="661" mass="75022">MLISFRKTLLSITLIAFSIFLAQAQEDKGAPFKKNGDHFIQQEKFDEALGAYQQMLTAYEGAQDPEGIAEAHKYIGLAYRQQAVYDSSRYFYEKSIDLHTKIYGKRSSLVVSLQRELGLMFQEQGLDQEALAMFKQSLATSISINRKALATCNYIHVGELFIQQKQLDSALTYFDKALVLRQQVRGNNDYRLAALYNLKGYVKFLKKDYPSALKLYEQAIKVNNTDKLEKLQSLANKAEILNIDNHQAALQAYQASDQYIESIRTKVYTQAQRVRLGKLADKVNQGAIEASLALKDYKTAFYFYERDESNAIVALYPKAQILTAESIREQLEPETAMLEYLIGKKGVYVFALTNETFKVTKLAKKGVVGQIKGMRKAIKQKNMGQYKKLAYQLYQRLLKPLEPVFKEKKHLIIVPDKELTLLPFETLLRQPATSAASSQWAYLLKSFNVTYHFSGSLAFAEKILRTYQRPWTAIAPVDFAQKKFETLAASAEEVKTIGAMYPRRKVFVKGAAQRKQLLGKTVSSEILHIATHAQFSKAHPEGSRLLLSKTGITYPEIFKMKLEVDMVVLSHCEPGLEHYDKDGGIFGLGHGFVYAGAHNVVYPLWKNLGIYTRDFMIRFYKEIKKGGRYSKALQTTKLAMLNSGKATTPFDWAGFMIISVD</sequence>
<dbReference type="InterPro" id="IPR024983">
    <property type="entry name" value="CHAT_dom"/>
</dbReference>
<organism evidence="4 5">
    <name type="scientific">Microscilla marina ATCC 23134</name>
    <dbReference type="NCBI Taxonomy" id="313606"/>
    <lineage>
        <taxon>Bacteria</taxon>
        <taxon>Pseudomonadati</taxon>
        <taxon>Bacteroidota</taxon>
        <taxon>Cytophagia</taxon>
        <taxon>Cytophagales</taxon>
        <taxon>Microscillaceae</taxon>
        <taxon>Microscilla</taxon>
    </lineage>
</organism>
<dbReference type="AlphaFoldDB" id="A1ZCX1"/>
<dbReference type="SMART" id="SM00028">
    <property type="entry name" value="TPR"/>
    <property type="match status" value="4"/>
</dbReference>
<keyword evidence="5" id="KW-1185">Reference proteome</keyword>
<dbReference type="eggNOG" id="COG4995">
    <property type="taxonomic scope" value="Bacteria"/>
</dbReference>
<dbReference type="EMBL" id="AAWS01000002">
    <property type="protein sequence ID" value="EAY31510.1"/>
    <property type="molecule type" value="Genomic_DNA"/>
</dbReference>
<dbReference type="Pfam" id="PF13424">
    <property type="entry name" value="TPR_12"/>
    <property type="match status" value="2"/>
</dbReference>
<gene>
    <name evidence="4" type="ORF">M23134_05016</name>
</gene>
<dbReference type="SUPFAM" id="SSF48452">
    <property type="entry name" value="TPR-like"/>
    <property type="match status" value="1"/>
</dbReference>
<dbReference type="Pfam" id="PF12770">
    <property type="entry name" value="CHAT"/>
    <property type="match status" value="1"/>
</dbReference>
<proteinExistence type="predicted"/>
<evidence type="ECO:0000313" key="5">
    <source>
        <dbReference type="Proteomes" id="UP000004095"/>
    </source>
</evidence>
<feature type="signal peptide" evidence="2">
    <location>
        <begin position="1"/>
        <end position="24"/>
    </location>
</feature>
<dbReference type="eggNOG" id="COG0457">
    <property type="taxonomic scope" value="Bacteria"/>
</dbReference>
<evidence type="ECO:0000259" key="3">
    <source>
        <dbReference type="Pfam" id="PF12770"/>
    </source>
</evidence>
<accession>A1ZCX1</accession>
<dbReference type="PROSITE" id="PS50005">
    <property type="entry name" value="TPR"/>
    <property type="match status" value="2"/>
</dbReference>
<name>A1ZCX1_MICM2</name>
<feature type="domain" description="CHAT" evidence="3">
    <location>
        <begin position="388"/>
        <end position="658"/>
    </location>
</feature>
<keyword evidence="2" id="KW-0732">Signal</keyword>
<feature type="repeat" description="TPR" evidence="1">
    <location>
        <begin position="151"/>
        <end position="184"/>
    </location>
</feature>
<dbReference type="PANTHER" id="PTHR10098:SF108">
    <property type="entry name" value="TETRATRICOPEPTIDE REPEAT PROTEIN 28"/>
    <property type="match status" value="1"/>
</dbReference>
<dbReference type="InterPro" id="IPR011990">
    <property type="entry name" value="TPR-like_helical_dom_sf"/>
</dbReference>
<feature type="chain" id="PRO_5002641358" evidence="2">
    <location>
        <begin position="25"/>
        <end position="661"/>
    </location>
</feature>
<keyword evidence="1" id="KW-0802">TPR repeat</keyword>
<evidence type="ECO:0000256" key="1">
    <source>
        <dbReference type="PROSITE-ProRule" id="PRU00339"/>
    </source>
</evidence>
<dbReference type="Gene3D" id="1.25.40.10">
    <property type="entry name" value="Tetratricopeptide repeat domain"/>
    <property type="match status" value="2"/>
</dbReference>
<dbReference type="Proteomes" id="UP000004095">
    <property type="component" value="Unassembled WGS sequence"/>
</dbReference>